<evidence type="ECO:0000313" key="2">
    <source>
        <dbReference type="EMBL" id="JAH68143.1"/>
    </source>
</evidence>
<dbReference type="AlphaFoldDB" id="A0A0E9UT44"/>
<dbReference type="EMBL" id="GBXM01040434">
    <property type="protein sequence ID" value="JAH68143.1"/>
    <property type="molecule type" value="Transcribed_RNA"/>
</dbReference>
<evidence type="ECO:0000256" key="1">
    <source>
        <dbReference type="SAM" id="MobiDB-lite"/>
    </source>
</evidence>
<name>A0A0E9UT44_ANGAN</name>
<protein>
    <submittedName>
        <fullName evidence="2">Uncharacterized protein</fullName>
    </submittedName>
</protein>
<organism evidence="2">
    <name type="scientific">Anguilla anguilla</name>
    <name type="common">European freshwater eel</name>
    <name type="synonym">Muraena anguilla</name>
    <dbReference type="NCBI Taxonomy" id="7936"/>
    <lineage>
        <taxon>Eukaryota</taxon>
        <taxon>Metazoa</taxon>
        <taxon>Chordata</taxon>
        <taxon>Craniata</taxon>
        <taxon>Vertebrata</taxon>
        <taxon>Euteleostomi</taxon>
        <taxon>Actinopterygii</taxon>
        <taxon>Neopterygii</taxon>
        <taxon>Teleostei</taxon>
        <taxon>Anguilliformes</taxon>
        <taxon>Anguillidae</taxon>
        <taxon>Anguilla</taxon>
    </lineage>
</organism>
<proteinExistence type="predicted"/>
<reference evidence="2" key="2">
    <citation type="journal article" date="2015" name="Fish Shellfish Immunol.">
        <title>Early steps in the European eel (Anguilla anguilla)-Vibrio vulnificus interaction in the gills: Role of the RtxA13 toxin.</title>
        <authorList>
            <person name="Callol A."/>
            <person name="Pajuelo D."/>
            <person name="Ebbesson L."/>
            <person name="Teles M."/>
            <person name="MacKenzie S."/>
            <person name="Amaro C."/>
        </authorList>
    </citation>
    <scope>NUCLEOTIDE SEQUENCE</scope>
</reference>
<accession>A0A0E9UT44</accession>
<feature type="region of interest" description="Disordered" evidence="1">
    <location>
        <begin position="60"/>
        <end position="91"/>
    </location>
</feature>
<sequence length="102" mass="10930">MNYCLAQLNHGAVVIVMPAEEEVLDADAAAVGTRQEHGAAVHGLQVVDFPYRHLQRLSVPHSEKQHNGDSGVDHIAGPGRTAQDRPTIPPGLHVRLSVCLSV</sequence>
<reference evidence="2" key="1">
    <citation type="submission" date="2014-11" db="EMBL/GenBank/DDBJ databases">
        <authorList>
            <person name="Amaro Gonzalez C."/>
        </authorList>
    </citation>
    <scope>NUCLEOTIDE SEQUENCE</scope>
</reference>